<proteinExistence type="inferred from homology"/>
<keyword evidence="5" id="KW-0813">Transport</keyword>
<comment type="caution">
    <text evidence="6">The sequence shown here is derived from an EMBL/GenBank/DDBJ whole genome shotgun (WGS) entry which is preliminary data.</text>
</comment>
<dbReference type="AlphaFoldDB" id="A0A8J6NJ18"/>
<dbReference type="InterPro" id="IPR019820">
    <property type="entry name" value="Sec-indep_translocase_CS"/>
</dbReference>
<evidence type="ECO:0000313" key="7">
    <source>
        <dbReference type="Proteomes" id="UP000614469"/>
    </source>
</evidence>
<dbReference type="Proteomes" id="UP000614469">
    <property type="component" value="Unassembled WGS sequence"/>
</dbReference>
<dbReference type="PANTHER" id="PTHR30371">
    <property type="entry name" value="SEC-INDEPENDENT PROTEIN TRANSLOCASE PROTEIN TATC"/>
    <property type="match status" value="1"/>
</dbReference>
<feature type="transmembrane region" description="Helical" evidence="5">
    <location>
        <begin position="241"/>
        <end position="259"/>
    </location>
</feature>
<evidence type="ECO:0000256" key="5">
    <source>
        <dbReference type="HAMAP-Rule" id="MF_00902"/>
    </source>
</evidence>
<dbReference type="EMBL" id="JACNJN010000026">
    <property type="protein sequence ID" value="MBC8333805.1"/>
    <property type="molecule type" value="Genomic_DNA"/>
</dbReference>
<name>A0A8J6NJ18_9CHLR</name>
<comment type="subcellular location">
    <subcellularLocation>
        <location evidence="5">Cell membrane</location>
        <topology evidence="5">Multi-pass membrane protein</topology>
    </subcellularLocation>
    <subcellularLocation>
        <location evidence="1">Membrane</location>
        <topology evidence="1">Multi-pass membrane protein</topology>
    </subcellularLocation>
</comment>
<dbReference type="GO" id="GO:0043953">
    <property type="term" value="P:protein transport by the Tat complex"/>
    <property type="evidence" value="ECO:0007669"/>
    <property type="project" value="UniProtKB-UniRule"/>
</dbReference>
<keyword evidence="3 5" id="KW-1133">Transmembrane helix</keyword>
<feature type="transmembrane region" description="Helical" evidence="5">
    <location>
        <begin position="265"/>
        <end position="286"/>
    </location>
</feature>
<reference evidence="6 7" key="1">
    <citation type="submission" date="2020-08" db="EMBL/GenBank/DDBJ databases">
        <title>Bridging the membrane lipid divide: bacteria of the FCB group superphylum have the potential to synthesize archaeal ether lipids.</title>
        <authorList>
            <person name="Villanueva L."/>
            <person name="Von Meijenfeldt F.A.B."/>
            <person name="Westbye A.B."/>
            <person name="Yadav S."/>
            <person name="Hopmans E.C."/>
            <person name="Dutilh B.E."/>
            <person name="Sinninghe Damste J.S."/>
        </authorList>
    </citation>
    <scope>NUCLEOTIDE SEQUENCE [LARGE SCALE GENOMIC DNA]</scope>
    <source>
        <strain evidence="6">NIOZ-UU36</strain>
    </source>
</reference>
<keyword evidence="5" id="KW-1003">Cell membrane</keyword>
<evidence type="ECO:0000256" key="3">
    <source>
        <dbReference type="ARBA" id="ARBA00022989"/>
    </source>
</evidence>
<comment type="function">
    <text evidence="5">Part of the twin-arginine translocation (Tat) system that transports large folded proteins containing a characteristic twin-arginine motif in their signal peptide across membranes.</text>
</comment>
<feature type="transmembrane region" description="Helical" evidence="5">
    <location>
        <begin position="202"/>
        <end position="229"/>
    </location>
</feature>
<dbReference type="PROSITE" id="PS01218">
    <property type="entry name" value="TATC"/>
    <property type="match status" value="1"/>
</dbReference>
<dbReference type="NCBIfam" id="TIGR00945">
    <property type="entry name" value="tatC"/>
    <property type="match status" value="1"/>
</dbReference>
<accession>A0A8J6NJ18</accession>
<evidence type="ECO:0000256" key="4">
    <source>
        <dbReference type="ARBA" id="ARBA00023136"/>
    </source>
</evidence>
<protein>
    <recommendedName>
        <fullName evidence="5">Sec-independent protein translocase protein TatC</fullName>
    </recommendedName>
</protein>
<keyword evidence="2 5" id="KW-0812">Transmembrane</keyword>
<feature type="transmembrane region" description="Helical" evidence="5">
    <location>
        <begin position="74"/>
        <end position="92"/>
    </location>
</feature>
<dbReference type="Pfam" id="PF00902">
    <property type="entry name" value="TatC"/>
    <property type="match status" value="1"/>
</dbReference>
<feature type="transmembrane region" description="Helical" evidence="5">
    <location>
        <begin position="156"/>
        <end position="182"/>
    </location>
</feature>
<comment type="subunit">
    <text evidence="5">Forms a complex with TatA.</text>
</comment>
<dbReference type="GO" id="GO:0009977">
    <property type="term" value="F:proton motive force dependent protein transmembrane transporter activity"/>
    <property type="evidence" value="ECO:0007669"/>
    <property type="project" value="TreeGrafter"/>
</dbReference>
<organism evidence="6 7">
    <name type="scientific">Candidatus Desulfolinea nitratireducens</name>
    <dbReference type="NCBI Taxonomy" id="2841698"/>
    <lineage>
        <taxon>Bacteria</taxon>
        <taxon>Bacillati</taxon>
        <taxon>Chloroflexota</taxon>
        <taxon>Anaerolineae</taxon>
        <taxon>Anaerolineales</taxon>
        <taxon>Anaerolineales incertae sedis</taxon>
        <taxon>Candidatus Desulfolinea</taxon>
    </lineage>
</organism>
<dbReference type="GO" id="GO:0033281">
    <property type="term" value="C:TAT protein transport complex"/>
    <property type="evidence" value="ECO:0007669"/>
    <property type="project" value="UniProtKB-UniRule"/>
</dbReference>
<dbReference type="PRINTS" id="PR01840">
    <property type="entry name" value="TATCFAMILY"/>
</dbReference>
<evidence type="ECO:0000256" key="1">
    <source>
        <dbReference type="ARBA" id="ARBA00004141"/>
    </source>
</evidence>
<dbReference type="GO" id="GO:0065002">
    <property type="term" value="P:intracellular protein transmembrane transport"/>
    <property type="evidence" value="ECO:0007669"/>
    <property type="project" value="TreeGrafter"/>
</dbReference>
<feature type="transmembrane region" description="Helical" evidence="5">
    <location>
        <begin position="124"/>
        <end position="144"/>
    </location>
</feature>
<evidence type="ECO:0000313" key="6">
    <source>
        <dbReference type="EMBL" id="MBC8333805.1"/>
    </source>
</evidence>
<dbReference type="PANTHER" id="PTHR30371:SF0">
    <property type="entry name" value="SEC-INDEPENDENT PROTEIN TRANSLOCASE PROTEIN TATC, CHLOROPLASTIC-RELATED"/>
    <property type="match status" value="1"/>
</dbReference>
<gene>
    <name evidence="5 6" type="primary">tatC</name>
    <name evidence="6" type="ORF">H8E29_00930</name>
</gene>
<evidence type="ECO:0000256" key="2">
    <source>
        <dbReference type="ARBA" id="ARBA00022692"/>
    </source>
</evidence>
<keyword evidence="5" id="KW-0811">Translocation</keyword>
<dbReference type="InterPro" id="IPR002033">
    <property type="entry name" value="TatC"/>
</dbReference>
<comment type="similarity">
    <text evidence="5">Belongs to the TatC family.</text>
</comment>
<keyword evidence="4 5" id="KW-0472">Membrane</keyword>
<sequence length="299" mass="33780">MRNFNNKVWRIISAPFRFIWWLISAPLRGWKKLNDFLNDNPEEHSLIDTTVSVFQSEDARISFFDEIETLRKHLFRALLALMLTVGISFVFTEKLIDYLSQPVGGIDALRAIEVTESISVFMKVALMSGIIIALPYIAFEIWLFMAPGLKPRSKKFGLVGIPLSTLLFIAGAAFSYFIMLPAALPFLLNFMGIQAELRPASYFSFILGVMFWIGIAFEFPLVIYALSAVGFVKPDVLKKQWRLAMVIIAILAAAITPTVDPVNMALVMLPMSLLYFISIGLSYIAYRNRDLQKEESLTA</sequence>
<keyword evidence="5" id="KW-0653">Protein transport</keyword>
<dbReference type="HAMAP" id="MF_00902">
    <property type="entry name" value="TatC"/>
    <property type="match status" value="1"/>
</dbReference>